<dbReference type="EMBL" id="WNKW01000014">
    <property type="protein sequence ID" value="MTW35518.1"/>
    <property type="molecule type" value="Genomic_DNA"/>
</dbReference>
<protein>
    <submittedName>
        <fullName evidence="1">Uncharacterized protein</fullName>
    </submittedName>
</protein>
<organism evidence="1 2">
    <name type="scientific">Pseudoduganella danionis</name>
    <dbReference type="NCBI Taxonomy" id="1890295"/>
    <lineage>
        <taxon>Bacteria</taxon>
        <taxon>Pseudomonadati</taxon>
        <taxon>Pseudomonadota</taxon>
        <taxon>Betaproteobacteria</taxon>
        <taxon>Burkholderiales</taxon>
        <taxon>Oxalobacteraceae</taxon>
        <taxon>Telluria group</taxon>
        <taxon>Pseudoduganella</taxon>
    </lineage>
</organism>
<keyword evidence="2" id="KW-1185">Reference proteome</keyword>
<dbReference type="RefSeq" id="WP_155436849.1">
    <property type="nucleotide sequence ID" value="NZ_JBHLXK010000011.1"/>
</dbReference>
<dbReference type="Proteomes" id="UP000735592">
    <property type="component" value="Unassembled WGS sequence"/>
</dbReference>
<name>A0ABW9SWK7_9BURK</name>
<proteinExistence type="predicted"/>
<gene>
    <name evidence="1" type="ORF">GM655_22240</name>
</gene>
<evidence type="ECO:0000313" key="2">
    <source>
        <dbReference type="Proteomes" id="UP000735592"/>
    </source>
</evidence>
<comment type="caution">
    <text evidence="1">The sequence shown here is derived from an EMBL/GenBank/DDBJ whole genome shotgun (WGS) entry which is preliminary data.</text>
</comment>
<reference evidence="1 2" key="1">
    <citation type="submission" date="2019-11" db="EMBL/GenBank/DDBJ databases">
        <title>Type strains purchased from KCTC, JCM and DSMZ.</title>
        <authorList>
            <person name="Lu H."/>
        </authorList>
    </citation>
    <scope>NUCLEOTIDE SEQUENCE [LARGE SCALE GENOMIC DNA]</scope>
    <source>
        <strain evidence="1 2">DSM 103461</strain>
    </source>
</reference>
<evidence type="ECO:0000313" key="1">
    <source>
        <dbReference type="EMBL" id="MTW35518.1"/>
    </source>
</evidence>
<sequence>MAKSNFTVIAGVPFSACEKFGPRTLAAMFGPTLPYPLRADRSGSVSVISTARHLSKLYAKGMVMFADDEIVTPGTPAALTEFN</sequence>
<accession>A0ABW9SWK7</accession>